<dbReference type="InterPro" id="IPR036942">
    <property type="entry name" value="Beta-barrel_TonB_sf"/>
</dbReference>
<dbReference type="InterPro" id="IPR013784">
    <property type="entry name" value="Carb-bd-like_fold"/>
</dbReference>
<sequence length="998" mass="109343">MRQVCFVRGELLIGLNRRFPRFIFCRQSIAAGVLLAIIRVSNPAHADISAATIRGQVTLDGADSQAGAQIIVTSMERGFSTRTFSRADGSYVLMALKPGRYRLKVLAPDGQQNSQELTLQVGQVAVVDIALGAEESVAEHTSEGNSAELATYLTPEQMQRLPQVNRNFLNYADLAPGVNVVTDQDGSTRLQSGGQRPDSVNLFIDGVSQKNYVVRGGVAGQDSSRGNVFPESAVAEYKVISQNYKAEYDQVGGAAISVQTKSGGNTFHGETFYDHTNQDLHSVTPSEQLAGGKRDTEQAQFGVTLSGPIAKDVAHFFMAYERKLNDDCANVSAGDGSRLPEPYQAQLGRVNRPFTADLFFGKLDWAVNGSNLIEVSFKLRDETETLGIGGQNAESYALAKGNSEKRLDFKYQYSAEHWVNEARFTYEDTNWRQLPATQSAGLLLRRLDGSLSGGNLTSRSVLNSGGTTNYQDKGQSGPGFQDDLTFSGLDWHGSHVLKLGGKVKQIELGAVERDPYNPQFGLNLNNPAGNPYQVRWATPLAGGGDGSAHSDVTQFGVYLQDDWNPSRHLSVNLGVRWDYEYNPGYLNYVTPGDVSSALRNWRNIQNANAGYDIENYLSNGSNRATDSNNIAPRLGLAVDLFEDQRHVLFGGYAKAYDRNIYDVLQLERTKGSYPGFSVNFQGDPNYDCIAGADCLAWNPEYLNYTPAQLSALVGASAGSSREINLMRNNLRTPYADQFNIGMRNRFGDWHTEISLSHVHSYNGLVGLLGGRNADGSFYAAGSGFGGTFQAVPGFGQLILFDNGVQTKTNSVFVKAEKPYSKDSGWGMTFAYTFTDSEENKPQSFVDNSSYLLEHPNTHTAGWLDTAGVRKHKLVTTASVDLPWDLIFSTKLTLATPDTRSGINCTSGACRFDTFTPQGSDFIFPGQWWGYKQVDIALIKSFDTPHDTRMKLRLDVLNLFDFKNYAAFNSDFASPNLGTPLTVLAGPSMTVKLTARLEF</sequence>
<evidence type="ECO:0000256" key="6">
    <source>
        <dbReference type="ARBA" id="ARBA00023237"/>
    </source>
</evidence>
<keyword evidence="4" id="KW-0812">Transmembrane</keyword>
<dbReference type="Proteomes" id="UP000295649">
    <property type="component" value="Unassembled WGS sequence"/>
</dbReference>
<dbReference type="SUPFAM" id="SSF49452">
    <property type="entry name" value="Starch-binding domain-like"/>
    <property type="match status" value="1"/>
</dbReference>
<dbReference type="InterPro" id="IPR057601">
    <property type="entry name" value="Oar-like_b-barrel"/>
</dbReference>
<dbReference type="PANTHER" id="PTHR30069">
    <property type="entry name" value="TONB-DEPENDENT OUTER MEMBRANE RECEPTOR"/>
    <property type="match status" value="1"/>
</dbReference>
<dbReference type="Pfam" id="PF25183">
    <property type="entry name" value="OMP_b-brl_4"/>
    <property type="match status" value="2"/>
</dbReference>
<organism evidence="8 9">
    <name type="scientific">Methylomonas methanica</name>
    <dbReference type="NCBI Taxonomy" id="421"/>
    <lineage>
        <taxon>Bacteria</taxon>
        <taxon>Pseudomonadati</taxon>
        <taxon>Pseudomonadota</taxon>
        <taxon>Gammaproteobacteria</taxon>
        <taxon>Methylococcales</taxon>
        <taxon>Methylococcaceae</taxon>
        <taxon>Methylomonas</taxon>
    </lineage>
</organism>
<dbReference type="SUPFAM" id="SSF56935">
    <property type="entry name" value="Porins"/>
    <property type="match status" value="1"/>
</dbReference>
<dbReference type="Gene3D" id="2.40.170.20">
    <property type="entry name" value="TonB-dependent receptor, beta-barrel domain"/>
    <property type="match status" value="1"/>
</dbReference>
<proteinExistence type="predicted"/>
<keyword evidence="3" id="KW-1134">Transmembrane beta strand</keyword>
<comment type="subcellular location">
    <subcellularLocation>
        <location evidence="1">Cell outer membrane</location>
        <topology evidence="1">Multi-pass membrane protein</topology>
    </subcellularLocation>
</comment>
<keyword evidence="8" id="KW-0378">Hydrolase</keyword>
<evidence type="ECO:0000256" key="1">
    <source>
        <dbReference type="ARBA" id="ARBA00004571"/>
    </source>
</evidence>
<keyword evidence="8" id="KW-0121">Carboxypeptidase</keyword>
<keyword evidence="2" id="KW-0813">Transport</keyword>
<evidence type="ECO:0000259" key="7">
    <source>
        <dbReference type="Pfam" id="PF25183"/>
    </source>
</evidence>
<evidence type="ECO:0000256" key="4">
    <source>
        <dbReference type="ARBA" id="ARBA00022692"/>
    </source>
</evidence>
<keyword evidence="6" id="KW-0998">Cell outer membrane</keyword>
<dbReference type="Gene3D" id="2.60.40.1120">
    <property type="entry name" value="Carboxypeptidase-like, regulatory domain"/>
    <property type="match status" value="1"/>
</dbReference>
<protein>
    <submittedName>
        <fullName evidence="8">Carboxypeptidase family protein</fullName>
    </submittedName>
</protein>
<dbReference type="GO" id="GO:0004180">
    <property type="term" value="F:carboxypeptidase activity"/>
    <property type="evidence" value="ECO:0007669"/>
    <property type="project" value="UniProtKB-KW"/>
</dbReference>
<name>A0ABY2CKJ2_METMH</name>
<feature type="domain" description="TonB-dependent transporter Oar-like beta-barrel" evidence="7">
    <location>
        <begin position="351"/>
        <end position="883"/>
    </location>
</feature>
<accession>A0ABY2CKJ2</accession>
<gene>
    <name evidence="8" type="ORF">EDE11_11448</name>
</gene>
<dbReference type="InterPro" id="IPR039426">
    <property type="entry name" value="TonB-dep_rcpt-like"/>
</dbReference>
<feature type="domain" description="TonB-dependent transporter Oar-like beta-barrel" evidence="7">
    <location>
        <begin position="260"/>
        <end position="323"/>
    </location>
</feature>
<dbReference type="EMBL" id="SMCN01000014">
    <property type="protein sequence ID" value="TCV82285.1"/>
    <property type="molecule type" value="Genomic_DNA"/>
</dbReference>
<evidence type="ECO:0000313" key="8">
    <source>
        <dbReference type="EMBL" id="TCV82285.1"/>
    </source>
</evidence>
<evidence type="ECO:0000256" key="2">
    <source>
        <dbReference type="ARBA" id="ARBA00022448"/>
    </source>
</evidence>
<reference evidence="8 9" key="1">
    <citation type="submission" date="2019-03" db="EMBL/GenBank/DDBJ databases">
        <title>Systems level insights into methane cycling in arid and semi-arid ecosystems.</title>
        <authorList>
            <person name="Kalyuzhnaya M."/>
        </authorList>
    </citation>
    <scope>NUCLEOTIDE SEQUENCE [LARGE SCALE GENOMIC DNA]</scope>
    <source>
        <strain evidence="8 9">S-1</strain>
    </source>
</reference>
<evidence type="ECO:0000313" key="9">
    <source>
        <dbReference type="Proteomes" id="UP000295649"/>
    </source>
</evidence>
<comment type="caution">
    <text evidence="8">The sequence shown here is derived from an EMBL/GenBank/DDBJ whole genome shotgun (WGS) entry which is preliminary data.</text>
</comment>
<dbReference type="PANTHER" id="PTHR30069:SF46">
    <property type="entry name" value="OAR PROTEIN"/>
    <property type="match status" value="1"/>
</dbReference>
<keyword evidence="9" id="KW-1185">Reference proteome</keyword>
<keyword evidence="8" id="KW-0645">Protease</keyword>
<dbReference type="Pfam" id="PF13620">
    <property type="entry name" value="CarboxypepD_reg"/>
    <property type="match status" value="1"/>
</dbReference>
<evidence type="ECO:0000256" key="5">
    <source>
        <dbReference type="ARBA" id="ARBA00023136"/>
    </source>
</evidence>
<keyword evidence="5" id="KW-0472">Membrane</keyword>
<evidence type="ECO:0000256" key="3">
    <source>
        <dbReference type="ARBA" id="ARBA00022452"/>
    </source>
</evidence>